<name>A0A2I2G6I7_9EURO</name>
<protein>
    <recommendedName>
        <fullName evidence="3">Protein kinase domain-containing protein</fullName>
    </recommendedName>
</protein>
<dbReference type="Gene3D" id="1.10.510.10">
    <property type="entry name" value="Transferase(Phosphotransferase) domain 1"/>
    <property type="match status" value="1"/>
</dbReference>
<dbReference type="STRING" id="1392250.A0A2I2G6I7"/>
<dbReference type="RefSeq" id="XP_024703791.1">
    <property type="nucleotide sequence ID" value="XM_024843304.1"/>
</dbReference>
<sequence>PEQGRSQIKPKEKKRRFCTQKCLLGLRRRSTLDDNCPNVALHRGEDNSKFHLTNTTGLIRLLKDQLDRDVNCIKPMAGCGSAGAPFKITCERFGYTVVGKGTTCYVWPQVSAEEDVYRVLASLQGSVVPVFLGKIDLEKSYFLLEVGDVRHMLLMSYGGDTIMAADIDPWVRDEKVEEAVASISSLGVRHRDLHSANILWNKELREVMIIDFNLSELSPEVATKKKR</sequence>
<dbReference type="Proteomes" id="UP000234275">
    <property type="component" value="Unassembled WGS sequence"/>
</dbReference>
<dbReference type="AlphaFoldDB" id="A0A2I2G6I7"/>
<feature type="non-terminal residue" evidence="1">
    <location>
        <position position="1"/>
    </location>
</feature>
<proteinExistence type="predicted"/>
<reference evidence="1 2" key="1">
    <citation type="submission" date="2016-12" db="EMBL/GenBank/DDBJ databases">
        <title>The genomes of Aspergillus section Nigri reveals drivers in fungal speciation.</title>
        <authorList>
            <consortium name="DOE Joint Genome Institute"/>
            <person name="Vesth T.C."/>
            <person name="Nybo J."/>
            <person name="Theobald S."/>
            <person name="Brandl J."/>
            <person name="Frisvad J.C."/>
            <person name="Nielsen K.F."/>
            <person name="Lyhne E.K."/>
            <person name="Kogle M.E."/>
            <person name="Kuo A."/>
            <person name="Riley R."/>
            <person name="Clum A."/>
            <person name="Nolan M."/>
            <person name="Lipzen A."/>
            <person name="Salamov A."/>
            <person name="Henrissat B."/>
            <person name="Wiebenga A."/>
            <person name="De Vries R.P."/>
            <person name="Grigoriev I.V."/>
            <person name="Mortensen U.H."/>
            <person name="Andersen M.R."/>
            <person name="Baker S.E."/>
        </authorList>
    </citation>
    <scope>NUCLEOTIDE SEQUENCE [LARGE SCALE GENOMIC DNA]</scope>
    <source>
        <strain evidence="1 2">IBT 23096</strain>
    </source>
</reference>
<gene>
    <name evidence="1" type="ORF">P170DRAFT_319782</name>
</gene>
<evidence type="ECO:0000313" key="2">
    <source>
        <dbReference type="Proteomes" id="UP000234275"/>
    </source>
</evidence>
<dbReference type="OrthoDB" id="2156052at2759"/>
<dbReference type="VEuPathDB" id="FungiDB:P170DRAFT_319782"/>
<feature type="non-terminal residue" evidence="1">
    <location>
        <position position="227"/>
    </location>
</feature>
<dbReference type="EMBL" id="MSFO01000005">
    <property type="protein sequence ID" value="PLB48489.1"/>
    <property type="molecule type" value="Genomic_DNA"/>
</dbReference>
<organism evidence="1 2">
    <name type="scientific">Aspergillus steynii IBT 23096</name>
    <dbReference type="NCBI Taxonomy" id="1392250"/>
    <lineage>
        <taxon>Eukaryota</taxon>
        <taxon>Fungi</taxon>
        <taxon>Dikarya</taxon>
        <taxon>Ascomycota</taxon>
        <taxon>Pezizomycotina</taxon>
        <taxon>Eurotiomycetes</taxon>
        <taxon>Eurotiomycetidae</taxon>
        <taxon>Eurotiales</taxon>
        <taxon>Aspergillaceae</taxon>
        <taxon>Aspergillus</taxon>
        <taxon>Aspergillus subgen. Circumdati</taxon>
    </lineage>
</organism>
<keyword evidence="2" id="KW-1185">Reference proteome</keyword>
<dbReference type="SUPFAM" id="SSF56112">
    <property type="entry name" value="Protein kinase-like (PK-like)"/>
    <property type="match status" value="1"/>
</dbReference>
<accession>A0A2I2G6I7</accession>
<evidence type="ECO:0008006" key="3">
    <source>
        <dbReference type="Google" id="ProtNLM"/>
    </source>
</evidence>
<dbReference type="GeneID" id="36551004"/>
<evidence type="ECO:0000313" key="1">
    <source>
        <dbReference type="EMBL" id="PLB48489.1"/>
    </source>
</evidence>
<dbReference type="InterPro" id="IPR011009">
    <property type="entry name" value="Kinase-like_dom_sf"/>
</dbReference>
<comment type="caution">
    <text evidence="1">The sequence shown here is derived from an EMBL/GenBank/DDBJ whole genome shotgun (WGS) entry which is preliminary data.</text>
</comment>